<protein>
    <recommendedName>
        <fullName evidence="4">28S ribosomal protein S14, mitochondrial</fullName>
    </recommendedName>
</protein>
<dbReference type="Pfam" id="PF00253">
    <property type="entry name" value="Ribosomal_S14"/>
    <property type="match status" value="1"/>
</dbReference>
<comment type="similarity">
    <text evidence="1">Belongs to the universal ribosomal protein uS14 family.</text>
</comment>
<evidence type="ECO:0000256" key="4">
    <source>
        <dbReference type="ARBA" id="ARBA00083755"/>
    </source>
</evidence>
<dbReference type="SUPFAM" id="SSF57716">
    <property type="entry name" value="Glucocorticoid receptor-like (DNA-binding domain)"/>
    <property type="match status" value="1"/>
</dbReference>
<reference evidence="5" key="1">
    <citation type="submission" date="2019-08" db="EMBL/GenBank/DDBJ databases">
        <title>The improved chromosome-level genome for the pearl oyster Pinctada fucata martensii using PacBio sequencing and Hi-C.</title>
        <authorList>
            <person name="Zheng Z."/>
        </authorList>
    </citation>
    <scope>NUCLEOTIDE SEQUENCE</scope>
    <source>
        <strain evidence="5">ZZ-2019</strain>
        <tissue evidence="5">Adductor muscle</tissue>
    </source>
</reference>
<sequence length="95" mass="11430">MHKDNRRRKTFEEHAPERLRINAIRKNTILPKEIREMADKEIKELPLDSSIVRLHKRCILTSRPRGNVKKWRISRIMFRSLADYNKLPGVTRAVW</sequence>
<evidence type="ECO:0000313" key="6">
    <source>
        <dbReference type="Proteomes" id="UP001186944"/>
    </source>
</evidence>
<dbReference type="GO" id="GO:0006412">
    <property type="term" value="P:translation"/>
    <property type="evidence" value="ECO:0007669"/>
    <property type="project" value="InterPro"/>
</dbReference>
<keyword evidence="2" id="KW-0689">Ribosomal protein</keyword>
<dbReference type="EMBL" id="VSWD01000011">
    <property type="protein sequence ID" value="KAK3087803.1"/>
    <property type="molecule type" value="Genomic_DNA"/>
</dbReference>
<comment type="caution">
    <text evidence="5">The sequence shown here is derived from an EMBL/GenBank/DDBJ whole genome shotgun (WGS) entry which is preliminary data.</text>
</comment>
<evidence type="ECO:0000256" key="3">
    <source>
        <dbReference type="ARBA" id="ARBA00023274"/>
    </source>
</evidence>
<organism evidence="5 6">
    <name type="scientific">Pinctada imbricata</name>
    <name type="common">Atlantic pearl-oyster</name>
    <name type="synonym">Pinctada martensii</name>
    <dbReference type="NCBI Taxonomy" id="66713"/>
    <lineage>
        <taxon>Eukaryota</taxon>
        <taxon>Metazoa</taxon>
        <taxon>Spiralia</taxon>
        <taxon>Lophotrochozoa</taxon>
        <taxon>Mollusca</taxon>
        <taxon>Bivalvia</taxon>
        <taxon>Autobranchia</taxon>
        <taxon>Pteriomorphia</taxon>
        <taxon>Pterioida</taxon>
        <taxon>Pterioidea</taxon>
        <taxon>Pteriidae</taxon>
        <taxon>Pinctada</taxon>
    </lineage>
</organism>
<keyword evidence="3" id="KW-0687">Ribonucleoprotein</keyword>
<dbReference type="PANTHER" id="PTHR19836">
    <property type="entry name" value="30S RIBOSOMAL PROTEIN S14"/>
    <property type="match status" value="1"/>
</dbReference>
<evidence type="ECO:0000256" key="2">
    <source>
        <dbReference type="ARBA" id="ARBA00022980"/>
    </source>
</evidence>
<name>A0AA88XUA0_PINIB</name>
<dbReference type="Gene3D" id="1.10.287.1480">
    <property type="match status" value="1"/>
</dbReference>
<dbReference type="InterPro" id="IPR001209">
    <property type="entry name" value="Ribosomal_uS14"/>
</dbReference>
<gene>
    <name evidence="5" type="ORF">FSP39_010809</name>
</gene>
<dbReference type="AlphaFoldDB" id="A0AA88XUA0"/>
<keyword evidence="6" id="KW-1185">Reference proteome</keyword>
<dbReference type="GO" id="GO:0005763">
    <property type="term" value="C:mitochondrial small ribosomal subunit"/>
    <property type="evidence" value="ECO:0007669"/>
    <property type="project" value="TreeGrafter"/>
</dbReference>
<accession>A0AA88XUA0</accession>
<proteinExistence type="inferred from homology"/>
<dbReference type="GO" id="GO:0003735">
    <property type="term" value="F:structural constituent of ribosome"/>
    <property type="evidence" value="ECO:0007669"/>
    <property type="project" value="InterPro"/>
</dbReference>
<dbReference type="FunFam" id="1.10.287.1480:FF:000001">
    <property type="entry name" value="30S ribosomal protein S14"/>
    <property type="match status" value="1"/>
</dbReference>
<evidence type="ECO:0000256" key="1">
    <source>
        <dbReference type="ARBA" id="ARBA00009083"/>
    </source>
</evidence>
<evidence type="ECO:0000313" key="5">
    <source>
        <dbReference type="EMBL" id="KAK3087803.1"/>
    </source>
</evidence>
<dbReference type="Proteomes" id="UP001186944">
    <property type="component" value="Unassembled WGS sequence"/>
</dbReference>
<dbReference type="PANTHER" id="PTHR19836:SF19">
    <property type="entry name" value="SMALL RIBOSOMAL SUBUNIT PROTEIN US14M"/>
    <property type="match status" value="1"/>
</dbReference>